<dbReference type="Pfam" id="PF03098">
    <property type="entry name" value="An_peroxidase"/>
    <property type="match status" value="1"/>
</dbReference>
<dbReference type="PANTHER" id="PTHR11475:SF4">
    <property type="entry name" value="CHORION PEROXIDASE"/>
    <property type="match status" value="1"/>
</dbReference>
<feature type="non-terminal residue" evidence="4">
    <location>
        <position position="1"/>
    </location>
</feature>
<evidence type="ECO:0000256" key="3">
    <source>
        <dbReference type="ARBA" id="ARBA00023180"/>
    </source>
</evidence>
<comment type="subcellular location">
    <subcellularLocation>
        <location evidence="1">Secreted</location>
    </subcellularLocation>
</comment>
<proteinExistence type="predicted"/>
<dbReference type="GO" id="GO:0020037">
    <property type="term" value="F:heme binding"/>
    <property type="evidence" value="ECO:0007669"/>
    <property type="project" value="InterPro"/>
</dbReference>
<organism evidence="4">
    <name type="scientific">Oikopleura dioica</name>
    <name type="common">Tunicate</name>
    <dbReference type="NCBI Taxonomy" id="34765"/>
    <lineage>
        <taxon>Eukaryota</taxon>
        <taxon>Metazoa</taxon>
        <taxon>Chordata</taxon>
        <taxon>Tunicata</taxon>
        <taxon>Appendicularia</taxon>
        <taxon>Copelata</taxon>
        <taxon>Oikopleuridae</taxon>
        <taxon>Oikopleura</taxon>
    </lineage>
</organism>
<sequence length="207" mass="23503">EMLPAHYGDENLGLFDNGSLRKLSNLAREDITSGPRIYNEFTTANLKISSSFGDSVRNHLLKIKKGQHGMDLFAINIARGRDHGIPGYYKYFEKLQTDPKCKPLYQKWIKSGGLSTTTKKIDKLYEKENGQALYESRDDIDLYVGILLETHLDGADIGPTGACIQMRQFKILKDQEKNRQLRHFGQEKSPHARASLVSTMEIVLKTK</sequence>
<reference evidence="4" key="1">
    <citation type="journal article" date="2010" name="Science">
        <title>Plasticity of animal genome architecture unmasked by rapid evolution of a pelagic tunicate.</title>
        <authorList>
            <person name="Denoeud F."/>
            <person name="Henriet S."/>
            <person name="Mungpakdee S."/>
            <person name="Aury J.M."/>
            <person name="Da Silva C."/>
            <person name="Brinkmann H."/>
            <person name="Mikhaleva J."/>
            <person name="Olsen L.C."/>
            <person name="Jubin C."/>
            <person name="Canestro C."/>
            <person name="Bouquet J.M."/>
            <person name="Danks G."/>
            <person name="Poulain J."/>
            <person name="Campsteijn C."/>
            <person name="Adamski M."/>
            <person name="Cross I."/>
            <person name="Yadetie F."/>
            <person name="Muffato M."/>
            <person name="Louis A."/>
            <person name="Butcher S."/>
            <person name="Tsagkogeorga G."/>
            <person name="Konrad A."/>
            <person name="Singh S."/>
            <person name="Jensen M.F."/>
            <person name="Cong E.H."/>
            <person name="Eikeseth-Otteraa H."/>
            <person name="Noel B."/>
            <person name="Anthouard V."/>
            <person name="Porcel B.M."/>
            <person name="Kachouri-Lafond R."/>
            <person name="Nishino A."/>
            <person name="Ugolini M."/>
            <person name="Chourrout P."/>
            <person name="Nishida H."/>
            <person name="Aasland R."/>
            <person name="Huzurbazar S."/>
            <person name="Westhof E."/>
            <person name="Delsuc F."/>
            <person name="Lehrach H."/>
            <person name="Reinhardt R."/>
            <person name="Weissenbach J."/>
            <person name="Roy S.W."/>
            <person name="Artiguenave F."/>
            <person name="Postlethwait J.H."/>
            <person name="Manak J.R."/>
            <person name="Thompson E.M."/>
            <person name="Jaillon O."/>
            <person name="Du Pasquier L."/>
            <person name="Boudinot P."/>
            <person name="Liberles D.A."/>
            <person name="Volff J.N."/>
            <person name="Philippe H."/>
            <person name="Lenhard B."/>
            <person name="Roest Crollius H."/>
            <person name="Wincker P."/>
            <person name="Chourrout D."/>
        </authorList>
    </citation>
    <scope>NUCLEOTIDE SEQUENCE [LARGE SCALE GENOMIC DNA]</scope>
</reference>
<dbReference type="PROSITE" id="PS50292">
    <property type="entry name" value="PEROXIDASE_3"/>
    <property type="match status" value="1"/>
</dbReference>
<dbReference type="AlphaFoldDB" id="E4Y1M0"/>
<keyword evidence="3" id="KW-0325">Glycoprotein</keyword>
<dbReference type="GO" id="GO:0004601">
    <property type="term" value="F:peroxidase activity"/>
    <property type="evidence" value="ECO:0007669"/>
    <property type="project" value="InterPro"/>
</dbReference>
<dbReference type="InterPro" id="IPR037120">
    <property type="entry name" value="Haem_peroxidase_sf_animal"/>
</dbReference>
<keyword evidence="2" id="KW-0964">Secreted</keyword>
<dbReference type="EMBL" id="FN653653">
    <property type="protein sequence ID" value="CBY15764.1"/>
    <property type="molecule type" value="Genomic_DNA"/>
</dbReference>
<keyword evidence="5" id="KW-1185">Reference proteome</keyword>
<dbReference type="InParanoid" id="E4Y1M0"/>
<evidence type="ECO:0000256" key="1">
    <source>
        <dbReference type="ARBA" id="ARBA00004613"/>
    </source>
</evidence>
<evidence type="ECO:0000313" key="4">
    <source>
        <dbReference type="EMBL" id="CBY15764.1"/>
    </source>
</evidence>
<dbReference type="Proteomes" id="UP000001307">
    <property type="component" value="Unassembled WGS sequence"/>
</dbReference>
<dbReference type="Gene3D" id="1.10.640.10">
    <property type="entry name" value="Haem peroxidase domain superfamily, animal type"/>
    <property type="match status" value="1"/>
</dbReference>
<dbReference type="OrthoDB" id="823504at2759"/>
<dbReference type="InterPro" id="IPR010255">
    <property type="entry name" value="Haem_peroxidase_sf"/>
</dbReference>
<dbReference type="GO" id="GO:0006979">
    <property type="term" value="P:response to oxidative stress"/>
    <property type="evidence" value="ECO:0007669"/>
    <property type="project" value="InterPro"/>
</dbReference>
<protein>
    <submittedName>
        <fullName evidence="4">Uncharacterized protein</fullName>
    </submittedName>
</protein>
<accession>E4Y1M0</accession>
<dbReference type="GO" id="GO:0005576">
    <property type="term" value="C:extracellular region"/>
    <property type="evidence" value="ECO:0007669"/>
    <property type="project" value="UniProtKB-SubCell"/>
</dbReference>
<dbReference type="PANTHER" id="PTHR11475">
    <property type="entry name" value="OXIDASE/PEROXIDASE"/>
    <property type="match status" value="1"/>
</dbReference>
<dbReference type="InterPro" id="IPR019791">
    <property type="entry name" value="Haem_peroxidase_animal"/>
</dbReference>
<gene>
    <name evidence="4" type="ORF">GSOID_T00014079001</name>
</gene>
<evidence type="ECO:0000256" key="2">
    <source>
        <dbReference type="ARBA" id="ARBA00022525"/>
    </source>
</evidence>
<evidence type="ECO:0000313" key="5">
    <source>
        <dbReference type="Proteomes" id="UP000001307"/>
    </source>
</evidence>
<dbReference type="SUPFAM" id="SSF48113">
    <property type="entry name" value="Heme-dependent peroxidases"/>
    <property type="match status" value="1"/>
</dbReference>
<name>E4Y1M0_OIKDI</name>